<comment type="similarity">
    <text evidence="2">Belongs to the LPG synthase family.</text>
</comment>
<evidence type="ECO:0000256" key="14">
    <source>
        <dbReference type="SAM" id="Phobius"/>
    </source>
</evidence>
<proteinExistence type="inferred from homology"/>
<evidence type="ECO:0000256" key="7">
    <source>
        <dbReference type="ARBA" id="ARBA00022692"/>
    </source>
</evidence>
<feature type="transmembrane region" description="Helical" evidence="14">
    <location>
        <begin position="401"/>
        <end position="419"/>
    </location>
</feature>
<dbReference type="RefSeq" id="WP_346247753.1">
    <property type="nucleotide sequence ID" value="NZ_JBDIZK010000010.1"/>
</dbReference>
<feature type="transmembrane region" description="Helical" evidence="14">
    <location>
        <begin position="209"/>
        <end position="231"/>
    </location>
</feature>
<keyword evidence="11" id="KW-0046">Antibiotic resistance</keyword>
<dbReference type="EC" id="2.3.2.3" evidence="3"/>
<evidence type="ECO:0000256" key="11">
    <source>
        <dbReference type="ARBA" id="ARBA00023251"/>
    </source>
</evidence>
<protein>
    <recommendedName>
        <fullName evidence="4">Phosphatidylglycerol lysyltransferase</fullName>
        <ecNumber evidence="3">2.3.2.3</ecNumber>
    </recommendedName>
    <alternativeName>
        <fullName evidence="12">Lysylphosphatidylglycerol synthase</fullName>
    </alternativeName>
</protein>
<feature type="transmembrane region" description="Helical" evidence="14">
    <location>
        <begin position="12"/>
        <end position="34"/>
    </location>
</feature>
<evidence type="ECO:0000256" key="1">
    <source>
        <dbReference type="ARBA" id="ARBA00004651"/>
    </source>
</evidence>
<keyword evidence="10 14" id="KW-0472">Membrane</keyword>
<dbReference type="Pfam" id="PF09924">
    <property type="entry name" value="LPG_synthase_C"/>
    <property type="match status" value="1"/>
</dbReference>
<dbReference type="Proteomes" id="UP001427805">
    <property type="component" value="Unassembled WGS sequence"/>
</dbReference>
<comment type="subcellular location">
    <subcellularLocation>
        <location evidence="1">Cell membrane</location>
        <topology evidence="1">Multi-pass membrane protein</topology>
    </subcellularLocation>
</comment>
<evidence type="ECO:0000256" key="12">
    <source>
        <dbReference type="ARBA" id="ARBA00031899"/>
    </source>
</evidence>
<evidence type="ECO:0000313" key="16">
    <source>
        <dbReference type="EMBL" id="MEN3748714.1"/>
    </source>
</evidence>
<feature type="transmembrane region" description="Helical" evidence="14">
    <location>
        <begin position="454"/>
        <end position="477"/>
    </location>
</feature>
<evidence type="ECO:0000256" key="6">
    <source>
        <dbReference type="ARBA" id="ARBA00022679"/>
    </source>
</evidence>
<evidence type="ECO:0000313" key="17">
    <source>
        <dbReference type="Proteomes" id="UP001427805"/>
    </source>
</evidence>
<dbReference type="EMBL" id="JBDIZK010000010">
    <property type="protein sequence ID" value="MEN3748714.1"/>
    <property type="molecule type" value="Genomic_DNA"/>
</dbReference>
<feature type="transmembrane region" description="Helical" evidence="14">
    <location>
        <begin position="171"/>
        <end position="189"/>
    </location>
</feature>
<dbReference type="SUPFAM" id="SSF55729">
    <property type="entry name" value="Acyl-CoA N-acyltransferases (Nat)"/>
    <property type="match status" value="1"/>
</dbReference>
<gene>
    <name evidence="16" type="primary">mprF</name>
    <name evidence="16" type="ORF">TPR58_16180</name>
</gene>
<evidence type="ECO:0000256" key="2">
    <source>
        <dbReference type="ARBA" id="ARBA00008627"/>
    </source>
</evidence>
<feature type="domain" description="Phosphatidylglycerol lysyltransferase C-terminal" evidence="15">
    <location>
        <begin position="541"/>
        <end position="828"/>
    </location>
</feature>
<dbReference type="PANTHER" id="PTHR34697:SF2">
    <property type="entry name" value="PHOSPHATIDYLGLYCEROL LYSYLTRANSFERASE"/>
    <property type="match status" value="1"/>
</dbReference>
<comment type="caution">
    <text evidence="16">The sequence shown here is derived from an EMBL/GenBank/DDBJ whole genome shotgun (WGS) entry which is preliminary data.</text>
</comment>
<evidence type="ECO:0000256" key="3">
    <source>
        <dbReference type="ARBA" id="ARBA00012014"/>
    </source>
</evidence>
<comment type="catalytic activity">
    <reaction evidence="13">
        <text>L-lysyl-tRNA(Lys) + a 1,2-diacyl-sn-glycero-3-phospho-(1'-sn-glycerol) = a 1,2-diacyl-sn-glycero-3-phospho-1'-(3'-O-L-lysyl)-sn-glycerol + tRNA(Lys)</text>
        <dbReference type="Rhea" id="RHEA:10668"/>
        <dbReference type="Rhea" id="RHEA-COMP:9696"/>
        <dbReference type="Rhea" id="RHEA-COMP:9697"/>
        <dbReference type="ChEBI" id="CHEBI:64716"/>
        <dbReference type="ChEBI" id="CHEBI:75792"/>
        <dbReference type="ChEBI" id="CHEBI:78442"/>
        <dbReference type="ChEBI" id="CHEBI:78529"/>
        <dbReference type="EC" id="2.3.2.3"/>
    </reaction>
</comment>
<feature type="transmembrane region" description="Helical" evidence="14">
    <location>
        <begin position="327"/>
        <end position="348"/>
    </location>
</feature>
<dbReference type="InterPro" id="IPR022791">
    <property type="entry name" value="L-PG_synthase/AglD"/>
</dbReference>
<keyword evidence="9" id="KW-0443">Lipid metabolism</keyword>
<accession>A0ABV0BAX7</accession>
<keyword evidence="8 14" id="KW-1133">Transmembrane helix</keyword>
<dbReference type="Pfam" id="PF03706">
    <property type="entry name" value="LPG_synthase_TM"/>
    <property type="match status" value="1"/>
</dbReference>
<sequence>MSAASLYRRHRVAIQGVAVLLLALLGFAALHALLSEVRWRDVRHAISAVSAWQLVAAVLLTAASYLMLTFYDVLALRIVGKPLPYRTAALASLTSYTLSHNFGFALLTGGSARYRVYSAAGLETPDIVRVIATASVTFWAGIFVMAGVALSVHGGRLDLAGLAIPGAVQRGLGLVILAAALAVLCLLRGGNHEVRVLRWRFNLPGRTQALAQIAISALDLAAASAALLVLVPGASAGQFPIFFLGYALAIIAALVTHVPGGVGVFEAVIIAVMPGVEPSHILAALILYRVVYYILPLIVAAAMLAIHERRRLRQPLATAMGAMQMALGGLAPTVLSALVFVGGVVLLVSGSLPAIPHRLRALHAFAPLPFIEASHIAASLAGTALLLIAPGLYRRLDAAFHLCRALLVAGAIFSLAKGVDYEEAAILLVIAGLLQLSHGAFYRKTALTSAIGSARSLMSVLLAVGLATWIGFFAFKHVDYQSEMWWHFAWKGDASRFLRASFGSAVVLLCVVIWHWFGHARPPRADPVAADGELPGAALAQSNRTDALLAYTGDKRFLRSASGDAVVMYQVQGQSWIVMGDPVGPREQWGELLWQLREMVDAAQGRLLLYQISTDALPIAIDLGLQLAKYGEEARVDLAAFTMDGPDMKSLRHADRRAAREGAEFAIVPAHAMDTILPELRAVSDAWLAAKGQSEKSFSVGRFDPAYLGRFDCAVVRAGGRIVAFANIWATENREELSVDLMRHLDDMPYGTMDYLFVRLMQWGKGQGYRWFNLGMAPLSGIESRRLAPVWARIGGLLYRHGDAFYGFEGLRAYKEKFGPVWSPRYIAGPHGLGLARGMIDLQTLIGGGKRSAARRLRLVA</sequence>
<feature type="transmembrane region" description="Helical" evidence="14">
    <location>
        <begin position="127"/>
        <end position="150"/>
    </location>
</feature>
<evidence type="ECO:0000256" key="10">
    <source>
        <dbReference type="ARBA" id="ARBA00023136"/>
    </source>
</evidence>
<feature type="transmembrane region" description="Helical" evidence="14">
    <location>
        <begin position="243"/>
        <end position="273"/>
    </location>
</feature>
<name>A0ABV0BAX7_9SPHN</name>
<dbReference type="PANTHER" id="PTHR34697">
    <property type="entry name" value="PHOSPHATIDYLGLYCEROL LYSYLTRANSFERASE"/>
    <property type="match status" value="1"/>
</dbReference>
<evidence type="ECO:0000256" key="5">
    <source>
        <dbReference type="ARBA" id="ARBA00022475"/>
    </source>
</evidence>
<evidence type="ECO:0000256" key="9">
    <source>
        <dbReference type="ARBA" id="ARBA00023098"/>
    </source>
</evidence>
<keyword evidence="6" id="KW-0808">Transferase</keyword>
<evidence type="ECO:0000256" key="4">
    <source>
        <dbReference type="ARBA" id="ARBA00021546"/>
    </source>
</evidence>
<keyword evidence="17" id="KW-1185">Reference proteome</keyword>
<evidence type="ECO:0000259" key="15">
    <source>
        <dbReference type="Pfam" id="PF09924"/>
    </source>
</evidence>
<dbReference type="NCBIfam" id="NF033480">
    <property type="entry name" value="bifunc_MprF"/>
    <property type="match status" value="1"/>
</dbReference>
<feature type="transmembrane region" description="Helical" evidence="14">
    <location>
        <begin position="88"/>
        <end position="107"/>
    </location>
</feature>
<keyword evidence="5" id="KW-1003">Cell membrane</keyword>
<feature type="transmembrane region" description="Helical" evidence="14">
    <location>
        <begin position="285"/>
        <end position="306"/>
    </location>
</feature>
<reference evidence="16 17" key="1">
    <citation type="submission" date="2024-05" db="EMBL/GenBank/DDBJ databases">
        <title>Sphingomonas sp. HF-S3 16S ribosomal RNA gene Genome sequencing and assembly.</title>
        <authorList>
            <person name="Lee H."/>
        </authorList>
    </citation>
    <scope>NUCLEOTIDE SEQUENCE [LARGE SCALE GENOMIC DNA]</scope>
    <source>
        <strain evidence="16 17">HF-S3</strain>
    </source>
</reference>
<keyword evidence="7 14" id="KW-0812">Transmembrane</keyword>
<evidence type="ECO:0000256" key="8">
    <source>
        <dbReference type="ARBA" id="ARBA00022989"/>
    </source>
</evidence>
<dbReference type="InterPro" id="IPR051211">
    <property type="entry name" value="PG_lysyltransferase"/>
</dbReference>
<feature type="transmembrane region" description="Helical" evidence="14">
    <location>
        <begin position="368"/>
        <end position="389"/>
    </location>
</feature>
<evidence type="ECO:0000256" key="13">
    <source>
        <dbReference type="ARBA" id="ARBA00047540"/>
    </source>
</evidence>
<feature type="transmembrane region" description="Helical" evidence="14">
    <location>
        <begin position="497"/>
        <end position="517"/>
    </location>
</feature>
<feature type="transmembrane region" description="Helical" evidence="14">
    <location>
        <begin position="425"/>
        <end position="442"/>
    </location>
</feature>
<dbReference type="InterPro" id="IPR016181">
    <property type="entry name" value="Acyl_CoA_acyltransferase"/>
</dbReference>
<feature type="transmembrane region" description="Helical" evidence="14">
    <location>
        <begin position="54"/>
        <end position="76"/>
    </location>
</feature>
<dbReference type="InterPro" id="IPR024320">
    <property type="entry name" value="LPG_synthase_C"/>
</dbReference>
<organism evidence="16 17">
    <name type="scientific">Sphingomonas rustica</name>
    <dbReference type="NCBI Taxonomy" id="3103142"/>
    <lineage>
        <taxon>Bacteria</taxon>
        <taxon>Pseudomonadati</taxon>
        <taxon>Pseudomonadota</taxon>
        <taxon>Alphaproteobacteria</taxon>
        <taxon>Sphingomonadales</taxon>
        <taxon>Sphingomonadaceae</taxon>
        <taxon>Sphingomonas</taxon>
    </lineage>
</organism>